<dbReference type="KEGG" id="kdj:28968666"/>
<reference evidence="2" key="1">
    <citation type="submission" date="2013-07" db="EMBL/GenBank/DDBJ databases">
        <title>The Genome Sequence of Cryptococcus dejecticola CBS10117.</title>
        <authorList>
            <consortium name="The Broad Institute Genome Sequencing Platform"/>
            <person name="Cuomo C."/>
            <person name="Litvintseva A."/>
            <person name="Chen Y."/>
            <person name="Heitman J."/>
            <person name="Sun S."/>
            <person name="Springer D."/>
            <person name="Dromer F."/>
            <person name="Young S.K."/>
            <person name="Zeng Q."/>
            <person name="Gargeya S."/>
            <person name="Fitzgerald M."/>
            <person name="Abouelleil A."/>
            <person name="Alvarado L."/>
            <person name="Berlin A.M."/>
            <person name="Chapman S.B."/>
            <person name="Dewar J."/>
            <person name="Goldberg J."/>
            <person name="Griggs A."/>
            <person name="Gujja S."/>
            <person name="Hansen M."/>
            <person name="Howarth C."/>
            <person name="Imamovic A."/>
            <person name="Larimer J."/>
            <person name="McCowan C."/>
            <person name="Murphy C."/>
            <person name="Pearson M."/>
            <person name="Priest M."/>
            <person name="Roberts A."/>
            <person name="Saif S."/>
            <person name="Shea T."/>
            <person name="Sykes S."/>
            <person name="Wortman J."/>
            <person name="Nusbaum C."/>
            <person name="Birren B."/>
        </authorList>
    </citation>
    <scope>NUCLEOTIDE SEQUENCE [LARGE SCALE GENOMIC DNA]</scope>
    <source>
        <strain evidence="2">CBS 10117</strain>
    </source>
</reference>
<accession>A0A1A6A220</accession>
<sequence length="124" mass="12911">MSTPSTSSSSSSSASSTPTTSTVLATADSLAKCTVKPLRSILKRADSPVLIPKKKVTFIFTTATGAEIENNEIPTASMDWPLNLPNIFGTESGSASYANVLEYDPYTSFTLKGGKGKGAGDEDP</sequence>
<evidence type="ECO:0000256" key="1">
    <source>
        <dbReference type="SAM" id="MobiDB-lite"/>
    </source>
</evidence>
<evidence type="ECO:0000313" key="2">
    <source>
        <dbReference type="EMBL" id="OBR84110.1"/>
    </source>
</evidence>
<reference evidence="3" key="2">
    <citation type="submission" date="2013-07" db="EMBL/GenBank/DDBJ databases">
        <authorList>
            <consortium name="The Broad Institute Genome Sequencing Platform"/>
            <person name="Cuomo C."/>
            <person name="Litvintseva A."/>
            <person name="Chen Y."/>
            <person name="Heitman J."/>
            <person name="Sun S."/>
            <person name="Springer D."/>
            <person name="Dromer F."/>
            <person name="Young S.K."/>
            <person name="Zeng Q."/>
            <person name="Gargeya S."/>
            <person name="Fitzgerald M."/>
            <person name="Abouelleil A."/>
            <person name="Alvarado L."/>
            <person name="Berlin A.M."/>
            <person name="Chapman S.B."/>
            <person name="Dewar J."/>
            <person name="Goldberg J."/>
            <person name="Griggs A."/>
            <person name="Gujja S."/>
            <person name="Hansen M."/>
            <person name="Howarth C."/>
            <person name="Imamovic A."/>
            <person name="Larimer J."/>
            <person name="McCowan C."/>
            <person name="Murphy C."/>
            <person name="Pearson M."/>
            <person name="Priest M."/>
            <person name="Roberts A."/>
            <person name="Saif S."/>
            <person name="Shea T."/>
            <person name="Sykes S."/>
            <person name="Wortman J."/>
            <person name="Nusbaum C."/>
            <person name="Birren B."/>
        </authorList>
    </citation>
    <scope>NUCLEOTIDE SEQUENCE</scope>
    <source>
        <strain evidence="3">CBS 10117</strain>
    </source>
</reference>
<name>A0A1A6A220_9TREE</name>
<evidence type="ECO:0000313" key="3">
    <source>
        <dbReference type="EMBL" id="WWC62992.1"/>
    </source>
</evidence>
<organism evidence="2">
    <name type="scientific">Kwoniella dejecticola CBS 10117</name>
    <dbReference type="NCBI Taxonomy" id="1296121"/>
    <lineage>
        <taxon>Eukaryota</taxon>
        <taxon>Fungi</taxon>
        <taxon>Dikarya</taxon>
        <taxon>Basidiomycota</taxon>
        <taxon>Agaricomycotina</taxon>
        <taxon>Tremellomycetes</taxon>
        <taxon>Tremellales</taxon>
        <taxon>Cryptococcaceae</taxon>
        <taxon>Kwoniella</taxon>
    </lineage>
</organism>
<dbReference type="VEuPathDB" id="FungiDB:I303_04967"/>
<dbReference type="Proteomes" id="UP000078595">
    <property type="component" value="Chromosome 6"/>
</dbReference>
<reference evidence="3" key="3">
    <citation type="submission" date="2024-02" db="EMBL/GenBank/DDBJ databases">
        <title>Comparative genomics of Cryptococcus and Kwoniella reveals pathogenesis evolution and contrasting modes of karyotype evolution via chromosome fusion or intercentromeric recombination.</title>
        <authorList>
            <person name="Coelho M.A."/>
            <person name="David-Palma M."/>
            <person name="Shea T."/>
            <person name="Bowers K."/>
            <person name="McGinley-Smith S."/>
            <person name="Mohammad A.W."/>
            <person name="Gnirke A."/>
            <person name="Yurkov A.M."/>
            <person name="Nowrousian M."/>
            <person name="Sun S."/>
            <person name="Cuomo C.A."/>
            <person name="Heitman J."/>
        </authorList>
    </citation>
    <scope>NUCLEOTIDE SEQUENCE</scope>
    <source>
        <strain evidence="3">CBS 10117</strain>
    </source>
</reference>
<keyword evidence="4" id="KW-1185">Reference proteome</keyword>
<feature type="region of interest" description="Disordered" evidence="1">
    <location>
        <begin position="1"/>
        <end position="21"/>
    </location>
</feature>
<dbReference type="GeneID" id="28968666"/>
<gene>
    <name evidence="2" type="ORF">I303_04967</name>
    <name evidence="3" type="ORF">I303_105590</name>
</gene>
<protein>
    <submittedName>
        <fullName evidence="2">Uncharacterized protein</fullName>
    </submittedName>
</protein>
<evidence type="ECO:0000313" key="4">
    <source>
        <dbReference type="Proteomes" id="UP000078595"/>
    </source>
</evidence>
<dbReference type="RefSeq" id="XP_018261952.1">
    <property type="nucleotide sequence ID" value="XM_018408261.1"/>
</dbReference>
<dbReference type="AlphaFoldDB" id="A0A1A6A220"/>
<dbReference type="EMBL" id="KI894032">
    <property type="protein sequence ID" value="OBR84110.1"/>
    <property type="molecule type" value="Genomic_DNA"/>
</dbReference>
<proteinExistence type="predicted"/>
<dbReference type="EMBL" id="CP144535">
    <property type="protein sequence ID" value="WWC62992.1"/>
    <property type="molecule type" value="Genomic_DNA"/>
</dbReference>